<feature type="transmembrane region" description="Helical" evidence="2">
    <location>
        <begin position="55"/>
        <end position="74"/>
    </location>
</feature>
<feature type="region of interest" description="Disordered" evidence="1">
    <location>
        <begin position="1"/>
        <end position="50"/>
    </location>
</feature>
<sequence length="256" mass="26846">MNSPAGWYPDPGDPSLVRYWDGNQWSPRTAPKFSTPPPPPRRPQPSAKAAKNGKLVATGFALFVVTGVIVALIGGGSDAGDDDTGIAAATSTAASSLPSTTKSAAEVQASQQAAAASSSRAAAAAAAAAAREAERKNPAAYEQLSPRDFALIAKDSAAAKNRKIVLYGYVAQFDSVTGANQFRASVDSQQFGSWYDYDHNVIIKASDRNLIANVVEDDLVTMWVEVDEPITYDTTLGGSTTVPSFKVNMIEVTGSK</sequence>
<reference evidence="5" key="2">
    <citation type="submission" date="2015-01" db="EMBL/GenBank/DDBJ databases">
        <title>Draft genome sequence of potential hydrocarbon metabolising strain of Rhodococcus rhodochrous.</title>
        <authorList>
            <person name="Aggarwal R.K."/>
            <person name="Dawar C."/>
        </authorList>
    </citation>
    <scope>NUCLEOTIDE SEQUENCE [LARGE SCALE GENOMIC DNA]</scope>
    <source>
        <strain evidence="5">KG-21</strain>
    </source>
</reference>
<evidence type="ECO:0000256" key="1">
    <source>
        <dbReference type="SAM" id="MobiDB-lite"/>
    </source>
</evidence>
<dbReference type="Proteomes" id="UP000037712">
    <property type="component" value="Unassembled WGS sequence"/>
</dbReference>
<evidence type="ECO:0000256" key="2">
    <source>
        <dbReference type="SAM" id="Phobius"/>
    </source>
</evidence>
<dbReference type="Pfam" id="PF10708">
    <property type="entry name" value="DUF2510"/>
    <property type="match status" value="1"/>
</dbReference>
<dbReference type="PATRIC" id="fig|1441923.3.peg.2081"/>
<keyword evidence="2" id="KW-1133">Transmembrane helix</keyword>
<keyword evidence="2" id="KW-0472">Membrane</keyword>
<proteinExistence type="predicted"/>
<feature type="compositionally biased region" description="Pro residues" evidence="1">
    <location>
        <begin position="34"/>
        <end position="43"/>
    </location>
</feature>
<organism evidence="4 5">
    <name type="scientific">Rhodococcus rhodochrous KG-21</name>
    <dbReference type="NCBI Taxonomy" id="1441923"/>
    <lineage>
        <taxon>Bacteria</taxon>
        <taxon>Bacillati</taxon>
        <taxon>Actinomycetota</taxon>
        <taxon>Actinomycetes</taxon>
        <taxon>Mycobacteriales</taxon>
        <taxon>Nocardiaceae</taxon>
        <taxon>Rhodococcus</taxon>
    </lineage>
</organism>
<evidence type="ECO:0000313" key="4">
    <source>
        <dbReference type="EMBL" id="KOS56421.1"/>
    </source>
</evidence>
<dbReference type="InterPro" id="IPR018929">
    <property type="entry name" value="DUF2510"/>
</dbReference>
<gene>
    <name evidence="4" type="ORF">Z051_09400</name>
</gene>
<feature type="domain" description="DUF2510" evidence="3">
    <location>
        <begin position="5"/>
        <end position="37"/>
    </location>
</feature>
<name>A0A0M9WP95_RHORH</name>
<comment type="caution">
    <text evidence="4">The sequence shown here is derived from an EMBL/GenBank/DDBJ whole genome shotgun (WGS) entry which is preliminary data.</text>
</comment>
<keyword evidence="2" id="KW-0812">Transmembrane</keyword>
<evidence type="ECO:0000313" key="5">
    <source>
        <dbReference type="Proteomes" id="UP000037712"/>
    </source>
</evidence>
<evidence type="ECO:0000259" key="3">
    <source>
        <dbReference type="Pfam" id="PF10708"/>
    </source>
</evidence>
<dbReference type="EMBL" id="AZYO01000018">
    <property type="protein sequence ID" value="KOS56421.1"/>
    <property type="molecule type" value="Genomic_DNA"/>
</dbReference>
<protein>
    <recommendedName>
        <fullName evidence="3">DUF2510 domain-containing protein</fullName>
    </recommendedName>
</protein>
<accession>A0A0M9WP95</accession>
<reference evidence="4 5" key="1">
    <citation type="journal article" date="2015" name="Genome Announc.">
        <title>Draft Genome Sequence of Rhodococcus rhodochrous Strain KG-21, a Soil Isolate from Oil Fields of Krishna-Godavari Basin, India.</title>
        <authorList>
            <person name="Dawar C."/>
            <person name="Aggarwal R.K."/>
        </authorList>
    </citation>
    <scope>NUCLEOTIDE SEQUENCE [LARGE SCALE GENOMIC DNA]</scope>
    <source>
        <strain evidence="4 5">KG-21</strain>
    </source>
</reference>
<dbReference type="AlphaFoldDB" id="A0A0M9WP95"/>